<dbReference type="InterPro" id="IPR036116">
    <property type="entry name" value="FN3_sf"/>
</dbReference>
<dbReference type="InterPro" id="IPR013320">
    <property type="entry name" value="ConA-like_dom_sf"/>
</dbReference>
<dbReference type="InterPro" id="IPR006558">
    <property type="entry name" value="LamG-like"/>
</dbReference>
<dbReference type="Gene3D" id="1.50.10.100">
    <property type="entry name" value="Chondroitin AC/alginate lyase"/>
    <property type="match status" value="1"/>
</dbReference>
<dbReference type="SUPFAM" id="SSF48230">
    <property type="entry name" value="Chondroitin AC/alginate lyase"/>
    <property type="match status" value="1"/>
</dbReference>
<keyword evidence="3" id="KW-0456">Lyase</keyword>
<dbReference type="PANTHER" id="PTHR42535:SF2">
    <property type="entry name" value="CHROMOSOME UNDETERMINED SCAFFOLD_146, WHOLE GENOME SHOTGUN SEQUENCE"/>
    <property type="match status" value="1"/>
</dbReference>
<evidence type="ECO:0000256" key="4">
    <source>
        <dbReference type="SAM" id="SignalP"/>
    </source>
</evidence>
<dbReference type="Pfam" id="PF05426">
    <property type="entry name" value="Alginate_lyase"/>
    <property type="match status" value="1"/>
</dbReference>
<evidence type="ECO:0000313" key="7">
    <source>
        <dbReference type="WBParaSite" id="ACRNAN_scaffold85.g16600.t1"/>
    </source>
</evidence>
<keyword evidence="6" id="KW-1185">Reference proteome</keyword>
<evidence type="ECO:0000313" key="6">
    <source>
        <dbReference type="Proteomes" id="UP000887540"/>
    </source>
</evidence>
<dbReference type="Gene3D" id="2.60.40.10">
    <property type="entry name" value="Immunoglobulins"/>
    <property type="match status" value="3"/>
</dbReference>
<evidence type="ECO:0000259" key="5">
    <source>
        <dbReference type="SMART" id="SM00560"/>
    </source>
</evidence>
<dbReference type="SMART" id="SM00560">
    <property type="entry name" value="LamGL"/>
    <property type="match status" value="4"/>
</dbReference>
<dbReference type="Pfam" id="PF13385">
    <property type="entry name" value="Laminin_G_3"/>
    <property type="match status" value="5"/>
</dbReference>
<dbReference type="SUPFAM" id="SSF49265">
    <property type="entry name" value="Fibronectin type III"/>
    <property type="match status" value="1"/>
</dbReference>
<evidence type="ECO:0000256" key="3">
    <source>
        <dbReference type="ARBA" id="ARBA00023239"/>
    </source>
</evidence>
<evidence type="ECO:0000256" key="1">
    <source>
        <dbReference type="ARBA" id="ARBA00022729"/>
    </source>
</evidence>
<organism evidence="6 7">
    <name type="scientific">Acrobeloides nanus</name>
    <dbReference type="NCBI Taxonomy" id="290746"/>
    <lineage>
        <taxon>Eukaryota</taxon>
        <taxon>Metazoa</taxon>
        <taxon>Ecdysozoa</taxon>
        <taxon>Nematoda</taxon>
        <taxon>Chromadorea</taxon>
        <taxon>Rhabditida</taxon>
        <taxon>Tylenchina</taxon>
        <taxon>Cephalobomorpha</taxon>
        <taxon>Cephaloboidea</taxon>
        <taxon>Cephalobidae</taxon>
        <taxon>Acrobeloides</taxon>
    </lineage>
</organism>
<dbReference type="InterPro" id="IPR008397">
    <property type="entry name" value="Alginate_lyase_dom"/>
</dbReference>
<feature type="domain" description="LamG-like jellyroll fold" evidence="5">
    <location>
        <begin position="1184"/>
        <end position="1327"/>
    </location>
</feature>
<name>A0A914EK49_9BILA</name>
<feature type="domain" description="LamG-like jellyroll fold" evidence="5">
    <location>
        <begin position="883"/>
        <end position="1028"/>
    </location>
</feature>
<feature type="signal peptide" evidence="4">
    <location>
        <begin position="1"/>
        <end position="19"/>
    </location>
</feature>
<keyword evidence="1 4" id="KW-0732">Signal</keyword>
<dbReference type="PANTHER" id="PTHR42535">
    <property type="entry name" value="OOKINETE PROTEIN, PUTATIVE-RELATED"/>
    <property type="match status" value="1"/>
</dbReference>
<protein>
    <submittedName>
        <fullName evidence="7">LamG-like jellyroll fold domain-containing protein</fullName>
    </submittedName>
</protein>
<feature type="domain" description="LamG-like jellyroll fold" evidence="5">
    <location>
        <begin position="1399"/>
        <end position="1542"/>
    </location>
</feature>
<evidence type="ECO:0000256" key="2">
    <source>
        <dbReference type="ARBA" id="ARBA00023157"/>
    </source>
</evidence>
<dbReference type="GO" id="GO:0016829">
    <property type="term" value="F:lyase activity"/>
    <property type="evidence" value="ECO:0007669"/>
    <property type="project" value="UniProtKB-KW"/>
</dbReference>
<reference evidence="7" key="1">
    <citation type="submission" date="2022-11" db="UniProtKB">
        <authorList>
            <consortium name="WormBaseParasite"/>
        </authorList>
    </citation>
    <scope>IDENTIFICATION</scope>
</reference>
<feature type="chain" id="PRO_5036903261" evidence="4">
    <location>
        <begin position="20"/>
        <end position="1763"/>
    </location>
</feature>
<sequence>MNVFIGICFLALVATHSSGQTVTSFVHPGALHTQADLNRMAQKVAAQAYPWINTFNNLQNDWHTASWENSHAQAYVSRGSGCSYGGYYADLYNDVAATYDLALMWAITGNHAYADQAVGMLNSWANTLQGISGAGCSGHDFILLAGIQGYQFANAAEILRNYSGWSPAAFQNFTTMMTNVFYPVLDQFPRALSEYANWDLCLMAGQMAYAILTDNTAIFNYITSYFKTGWGNGAIAQSVYYMHPGYLGQVQEAGRDQGHDTLDIAHLGVIAQMAWNQGVDLYGYGNNRLLAGAEYVAKANLQYYNSATSNWQYYSVPFATYAYVNWPTVIYDPGFNPYQIGDMRPVFTKLYHHYVNIKGLAAPYTQKMMLAMTPDGSGAVAGGYDQLGFESLTFTLDPISQGAPPSGLVGHLVNGQVVLYWWGSAYATSYNVRRGTVSGGPYTTIATNITDPLVYYDNPSPGTYYYVVTVNATGTVSSSELKVVANPQALWTYYTFDQNSVSSVDSSGNGNTATLVGGATIVPGIVGNAVSMNGNGSYVSLPVGIQCGLSDFTITAWVYMYSITNNMRLFDFGFGEERYVFFTVQSGSGSEFQGALNTYCGAQSVTGAGVPVGQWTHVTVSLVYQTVSIFFNGTLVGHGGGLWISPFQTCNSTDNPAQNAIGLSQFPGSVLRPGLDQTRSGLWEEKRRSERSNSEVSSSIRVRICDPHFNGLVDDFKIYQGGLRIEDIISLDTTNFIAVYLSGSVTLLWKEFSFANTTSYNVSRASSSSGPYTTIASGVTTFSYVDLSASVGTYYYIVTLQTTSGVVTSLPAKVVANPVALNTYLNFNQNNGSVTVDQSGNGNNGVLNGNANITTTGIIGNAISLDGSSGYVSLPAGLLNNLSDCTIAAWVKLNSRSTWSRLFDFGYGTSRWIMFTPLANTGYAQFEITVYGVTLTIESGIALPVGVWNHIAITLTGTSGTLYINGTLNGANTVYPPPFQVAASGVTAGLTAQNWIGKSQYAPPAGSDPYLNGTVDDFRIYQGALTEYQVASLSSFNLNAVSSNGNIYLFWYGFANSSSFTIERGTASGGPYTVIASNVVNQLSYTDSGLAAGTYYYVAVAGGVTSNQVKAIMSNPVVVNTYLTFDQTSGTVAVDSSGNGNNASLVNNATFVQGYINNAVFLNNNNNNGTAYVSLSTGFYNSLADFSITVWVNINNLTNWMRVFDFGYGTQRYFMFTPSNANGVAEFGVSLNGFSQSITAGNALPTQQWVHLAVTLSGTIGSFYVNGYLWAQGAIEIAPYQIAAGMSGITANNWIGRSQFSPPVSTDPYFDGLIDDFRIYSAALPANAIYNLANFNEMDTYLTFGQVNGTLVLDQSGNKNNGQLEGNANITTGIVNSAVSLDGSSGYVLLPSNLIINSLDFTIAAWVYVRSVAVWARVFDFGYGTNAWMFFTVKGDQYTGNNVALFRISNYSNNAYYDAYANQALPANQWVHVAVVMQTQTVTVYLNGTASGSTTGVPLAPYQLYPYAAAANYIGRSQWPSDPYLNGIIDDFRIYQGALSPLQINELANPTVLNTYYTFDQNNGTLVVTDSSGNGHNGTLEGNSSFVQGISNNAVSLDGSSGYVLLPAGIEANLVDFTIATWVYARSIPSWARIFDFGFRTSSWMMFTVSGNSNLPAFTIVNYGGTAYTVSANKAFPTNQWVHVAVTLTGEIGTVYFNGTVVGNTTDIPVSPFQLFAGVAAQNYIGKSQYGSDPYFNGLIDDFRLYQGALTQTQINALIALVG</sequence>
<dbReference type="SUPFAM" id="SSF49899">
    <property type="entry name" value="Concanavalin A-like lectins/glucanases"/>
    <property type="match status" value="5"/>
</dbReference>
<proteinExistence type="predicted"/>
<dbReference type="Gene3D" id="2.60.120.200">
    <property type="match status" value="5"/>
</dbReference>
<dbReference type="Proteomes" id="UP000887540">
    <property type="component" value="Unplaced"/>
</dbReference>
<dbReference type="InterPro" id="IPR013783">
    <property type="entry name" value="Ig-like_fold"/>
</dbReference>
<dbReference type="WBParaSite" id="ACRNAN_scaffold85.g16600.t1">
    <property type="protein sequence ID" value="ACRNAN_scaffold85.g16600.t1"/>
    <property type="gene ID" value="ACRNAN_scaffold85.g16600"/>
</dbReference>
<dbReference type="InterPro" id="IPR008929">
    <property type="entry name" value="Chondroitin_lyas"/>
</dbReference>
<keyword evidence="2" id="KW-1015">Disulfide bond</keyword>
<feature type="domain" description="LamG-like jellyroll fold" evidence="5">
    <location>
        <begin position="1615"/>
        <end position="1753"/>
    </location>
</feature>
<accession>A0A914EK49</accession>